<reference evidence="2 3" key="1">
    <citation type="submission" date="2016-01" db="EMBL/GenBank/DDBJ databases">
        <title>Investigation of taxonomic status of Bacillus aminovorans.</title>
        <authorList>
            <person name="Verma A."/>
            <person name="Pal Y."/>
            <person name="Krishnamurthi S."/>
        </authorList>
    </citation>
    <scope>NUCLEOTIDE SEQUENCE [LARGE SCALE GENOMIC DNA]</scope>
    <source>
        <strain evidence="2 3">DSM 4337</strain>
    </source>
</reference>
<dbReference type="InterPro" id="IPR010380">
    <property type="entry name" value="DUF975"/>
</dbReference>
<organism evidence="2 3">
    <name type="scientific">Domibacillus aminovorans</name>
    <dbReference type="NCBI Taxonomy" id="29332"/>
    <lineage>
        <taxon>Bacteria</taxon>
        <taxon>Bacillati</taxon>
        <taxon>Bacillota</taxon>
        <taxon>Bacilli</taxon>
        <taxon>Bacillales</taxon>
        <taxon>Bacillaceae</taxon>
        <taxon>Domibacillus</taxon>
    </lineage>
</organism>
<dbReference type="EMBL" id="LQWZ01000033">
    <property type="protein sequence ID" value="OAH54481.1"/>
    <property type="molecule type" value="Genomic_DNA"/>
</dbReference>
<accession>A0A177KPJ2</accession>
<keyword evidence="1" id="KW-0812">Transmembrane</keyword>
<keyword evidence="1" id="KW-1133">Transmembrane helix</keyword>
<feature type="transmembrane region" description="Helical" evidence="1">
    <location>
        <begin position="158"/>
        <end position="184"/>
    </location>
</feature>
<dbReference type="RefSeq" id="WP_018394801.1">
    <property type="nucleotide sequence ID" value="NZ_LQWZ01000033.1"/>
</dbReference>
<proteinExistence type="predicted"/>
<dbReference type="Pfam" id="PF06161">
    <property type="entry name" value="DUF975"/>
    <property type="match status" value="1"/>
</dbReference>
<evidence type="ECO:0000313" key="3">
    <source>
        <dbReference type="Proteomes" id="UP000077271"/>
    </source>
</evidence>
<sequence length="208" mass="24214">MYYSKLRAKARESLKGNWLIAIGLFVVTTIIFTLPDFIFNPNEYNFSWRDIAVILATWLLTPMSVGLIWAWIDLSRGKDIRFGHLVHPFQTIFTKTIFVSFLQGLFLLLWTLLFIVPGIIKSFSYMMTFYILRDRPELSPLQVITESRKMMDGHKGEAFVLGLTFIGWFLLGLVTLGIGFLWIVPYISVTFAHFYDTIREEYEAKHHA</sequence>
<dbReference type="Proteomes" id="UP000077271">
    <property type="component" value="Unassembled WGS sequence"/>
</dbReference>
<comment type="caution">
    <text evidence="2">The sequence shown here is derived from an EMBL/GenBank/DDBJ whole genome shotgun (WGS) entry which is preliminary data.</text>
</comment>
<evidence type="ECO:0000313" key="2">
    <source>
        <dbReference type="EMBL" id="OAH54481.1"/>
    </source>
</evidence>
<evidence type="ECO:0008006" key="4">
    <source>
        <dbReference type="Google" id="ProtNLM"/>
    </source>
</evidence>
<feature type="transmembrane region" description="Helical" evidence="1">
    <location>
        <begin position="20"/>
        <end position="39"/>
    </location>
</feature>
<dbReference type="PANTHER" id="PTHR40076:SF1">
    <property type="entry name" value="MEMBRANE PROTEIN"/>
    <property type="match status" value="1"/>
</dbReference>
<dbReference type="PANTHER" id="PTHR40076">
    <property type="entry name" value="MEMBRANE PROTEIN-RELATED"/>
    <property type="match status" value="1"/>
</dbReference>
<evidence type="ECO:0000256" key="1">
    <source>
        <dbReference type="SAM" id="Phobius"/>
    </source>
</evidence>
<gene>
    <name evidence="2" type="ORF">AWH48_07740</name>
</gene>
<dbReference type="AlphaFoldDB" id="A0A177KPJ2"/>
<feature type="transmembrane region" description="Helical" evidence="1">
    <location>
        <begin position="92"/>
        <end position="120"/>
    </location>
</feature>
<name>A0A177KPJ2_9BACI</name>
<feature type="transmembrane region" description="Helical" evidence="1">
    <location>
        <begin position="51"/>
        <end position="72"/>
    </location>
</feature>
<dbReference type="OrthoDB" id="9784844at2"/>
<protein>
    <recommendedName>
        <fullName evidence="4">DUF975 domain-containing protein</fullName>
    </recommendedName>
</protein>
<keyword evidence="1" id="KW-0472">Membrane</keyword>